<dbReference type="GO" id="GO:0006511">
    <property type="term" value="P:ubiquitin-dependent protein catabolic process"/>
    <property type="evidence" value="ECO:0007669"/>
    <property type="project" value="InterPro"/>
</dbReference>
<dbReference type="Proteomes" id="UP000756346">
    <property type="component" value="Unassembled WGS sequence"/>
</dbReference>
<proteinExistence type="inferred from homology"/>
<sequence>MDIYESPPSRYITLVSSDGFEFVVMREAAYISPAIKSMLDPKSQFSEARTGRCVFEEINLLCSGAPQKHESQANSFQSGMVLEKVVEYFHYWYRNRDREDVPDMDIPVELCLELLLAADYLGLDKPT</sequence>
<dbReference type="AlphaFoldDB" id="A0A9P9BVU4"/>
<dbReference type="RefSeq" id="XP_046017985.1">
    <property type="nucleotide sequence ID" value="XM_046156193.1"/>
</dbReference>
<gene>
    <name evidence="6" type="ORF">B0I36DRAFT_343753</name>
</gene>
<evidence type="ECO:0000256" key="1">
    <source>
        <dbReference type="ARBA" id="ARBA00004123"/>
    </source>
</evidence>
<comment type="function">
    <text evidence="5">Essential component of the SCF (SKP1-CUL1-F-box protein) E3 ubiquitin ligase complexes, which mediate the ubiquitination and subsequent proteasomal degradation of target proteins. Controls sulfur metabolite repression, probably by mediating the inactivation or degradation of the metR transcription factor.</text>
</comment>
<dbReference type="OrthoDB" id="249087at2759"/>
<dbReference type="GO" id="GO:0005634">
    <property type="term" value="C:nucleus"/>
    <property type="evidence" value="ECO:0007669"/>
    <property type="project" value="UniProtKB-SubCell"/>
</dbReference>
<dbReference type="SUPFAM" id="SSF54695">
    <property type="entry name" value="POZ domain"/>
    <property type="match status" value="1"/>
</dbReference>
<dbReference type="InterPro" id="IPR001232">
    <property type="entry name" value="SKP1-like"/>
</dbReference>
<accession>A0A9P9BVU4</accession>
<comment type="subcellular location">
    <subcellularLocation>
        <location evidence="1">Nucleus</location>
    </subcellularLocation>
</comment>
<evidence type="ECO:0000313" key="6">
    <source>
        <dbReference type="EMBL" id="KAH7039930.1"/>
    </source>
</evidence>
<evidence type="ECO:0000256" key="4">
    <source>
        <dbReference type="ARBA" id="ARBA00023242"/>
    </source>
</evidence>
<keyword evidence="7" id="KW-1185">Reference proteome</keyword>
<evidence type="ECO:0000256" key="3">
    <source>
        <dbReference type="ARBA" id="ARBA00021347"/>
    </source>
</evidence>
<name>A0A9P9BVU4_9PEZI</name>
<comment type="similarity">
    <text evidence="2">Belongs to the SKP1 family.</text>
</comment>
<comment type="caution">
    <text evidence="6">The sequence shown here is derived from an EMBL/GenBank/DDBJ whole genome shotgun (WGS) entry which is preliminary data.</text>
</comment>
<dbReference type="GeneID" id="70185739"/>
<dbReference type="Gene3D" id="3.30.710.10">
    <property type="entry name" value="Potassium Channel Kv1.1, Chain A"/>
    <property type="match status" value="1"/>
</dbReference>
<dbReference type="InterPro" id="IPR039948">
    <property type="entry name" value="ELC1"/>
</dbReference>
<evidence type="ECO:0000256" key="5">
    <source>
        <dbReference type="ARBA" id="ARBA00045385"/>
    </source>
</evidence>
<evidence type="ECO:0000256" key="2">
    <source>
        <dbReference type="ARBA" id="ARBA00009993"/>
    </source>
</evidence>
<reference evidence="6" key="1">
    <citation type="journal article" date="2021" name="Nat. Commun.">
        <title>Genetic determinants of endophytism in the Arabidopsis root mycobiome.</title>
        <authorList>
            <person name="Mesny F."/>
            <person name="Miyauchi S."/>
            <person name="Thiergart T."/>
            <person name="Pickel B."/>
            <person name="Atanasova L."/>
            <person name="Karlsson M."/>
            <person name="Huettel B."/>
            <person name="Barry K.W."/>
            <person name="Haridas S."/>
            <person name="Chen C."/>
            <person name="Bauer D."/>
            <person name="Andreopoulos W."/>
            <person name="Pangilinan J."/>
            <person name="LaButti K."/>
            <person name="Riley R."/>
            <person name="Lipzen A."/>
            <person name="Clum A."/>
            <person name="Drula E."/>
            <person name="Henrissat B."/>
            <person name="Kohler A."/>
            <person name="Grigoriev I.V."/>
            <person name="Martin F.M."/>
            <person name="Hacquard S."/>
        </authorList>
    </citation>
    <scope>NUCLEOTIDE SEQUENCE</scope>
    <source>
        <strain evidence="6">MPI-CAGE-CH-0230</strain>
    </source>
</reference>
<dbReference type="InterPro" id="IPR011333">
    <property type="entry name" value="SKP1/BTB/POZ_sf"/>
</dbReference>
<protein>
    <recommendedName>
        <fullName evidence="3">Elongin-C</fullName>
    </recommendedName>
</protein>
<keyword evidence="4" id="KW-0539">Nucleus</keyword>
<dbReference type="SMART" id="SM00512">
    <property type="entry name" value="Skp1"/>
    <property type="match status" value="1"/>
</dbReference>
<organism evidence="6 7">
    <name type="scientific">Microdochium trichocladiopsis</name>
    <dbReference type="NCBI Taxonomy" id="1682393"/>
    <lineage>
        <taxon>Eukaryota</taxon>
        <taxon>Fungi</taxon>
        <taxon>Dikarya</taxon>
        <taxon>Ascomycota</taxon>
        <taxon>Pezizomycotina</taxon>
        <taxon>Sordariomycetes</taxon>
        <taxon>Xylariomycetidae</taxon>
        <taxon>Xylariales</taxon>
        <taxon>Microdochiaceae</taxon>
        <taxon>Microdochium</taxon>
    </lineage>
</organism>
<dbReference type="EMBL" id="JAGTJQ010000001">
    <property type="protein sequence ID" value="KAH7039930.1"/>
    <property type="molecule type" value="Genomic_DNA"/>
</dbReference>
<evidence type="ECO:0000313" key="7">
    <source>
        <dbReference type="Proteomes" id="UP000756346"/>
    </source>
</evidence>
<dbReference type="FunFam" id="3.30.710.10:FF:000035">
    <property type="entry name" value="Elongin C transcription elongation factor"/>
    <property type="match status" value="1"/>
</dbReference>
<dbReference type="PANTHER" id="PTHR20648">
    <property type="entry name" value="ELONGIN-C"/>
    <property type="match status" value="1"/>
</dbReference>